<feature type="region of interest" description="Disordered" evidence="1">
    <location>
        <begin position="1"/>
        <end position="20"/>
    </location>
</feature>
<dbReference type="Proteomes" id="UP001176940">
    <property type="component" value="Unassembled WGS sequence"/>
</dbReference>
<feature type="compositionally biased region" description="Basic and acidic residues" evidence="1">
    <location>
        <begin position="103"/>
        <end position="119"/>
    </location>
</feature>
<accession>A0ABN9KVS9</accession>
<dbReference type="EMBL" id="CAUEEQ010003782">
    <property type="protein sequence ID" value="CAJ0926054.1"/>
    <property type="molecule type" value="Genomic_DNA"/>
</dbReference>
<keyword evidence="3" id="KW-1185">Reference proteome</keyword>
<feature type="compositionally biased region" description="Polar residues" evidence="1">
    <location>
        <begin position="34"/>
        <end position="52"/>
    </location>
</feature>
<evidence type="ECO:0008006" key="4">
    <source>
        <dbReference type="Google" id="ProtNLM"/>
    </source>
</evidence>
<comment type="caution">
    <text evidence="2">The sequence shown here is derived from an EMBL/GenBank/DDBJ whole genome shotgun (WGS) entry which is preliminary data.</text>
</comment>
<feature type="non-terminal residue" evidence="2">
    <location>
        <position position="725"/>
    </location>
</feature>
<protein>
    <recommendedName>
        <fullName evidence="4">SGNH hydrolase-type esterase domain-containing protein</fullName>
    </recommendedName>
</protein>
<dbReference type="SUPFAM" id="SSF52266">
    <property type="entry name" value="SGNH hydrolase"/>
    <property type="match status" value="1"/>
</dbReference>
<dbReference type="InterPro" id="IPR036514">
    <property type="entry name" value="SGNH_hydro_sf"/>
</dbReference>
<proteinExistence type="predicted"/>
<name>A0ABN9KVS9_9NEOB</name>
<reference evidence="2" key="1">
    <citation type="submission" date="2023-07" db="EMBL/GenBank/DDBJ databases">
        <authorList>
            <person name="Stuckert A."/>
        </authorList>
    </citation>
    <scope>NUCLEOTIDE SEQUENCE</scope>
</reference>
<evidence type="ECO:0000256" key="1">
    <source>
        <dbReference type="SAM" id="MobiDB-lite"/>
    </source>
</evidence>
<organism evidence="2 3">
    <name type="scientific">Ranitomeya imitator</name>
    <name type="common">mimic poison frog</name>
    <dbReference type="NCBI Taxonomy" id="111125"/>
    <lineage>
        <taxon>Eukaryota</taxon>
        <taxon>Metazoa</taxon>
        <taxon>Chordata</taxon>
        <taxon>Craniata</taxon>
        <taxon>Vertebrata</taxon>
        <taxon>Euteleostomi</taxon>
        <taxon>Amphibia</taxon>
        <taxon>Batrachia</taxon>
        <taxon>Anura</taxon>
        <taxon>Neobatrachia</taxon>
        <taxon>Hyloidea</taxon>
        <taxon>Dendrobatidae</taxon>
        <taxon>Dendrobatinae</taxon>
        <taxon>Ranitomeya</taxon>
    </lineage>
</organism>
<evidence type="ECO:0000313" key="2">
    <source>
        <dbReference type="EMBL" id="CAJ0926054.1"/>
    </source>
</evidence>
<feature type="compositionally biased region" description="Low complexity" evidence="1">
    <location>
        <begin position="1"/>
        <end position="14"/>
    </location>
</feature>
<sequence>MDPSSAAGSSPASGRQDGFMDAAVGAGTDVSCCAASSSTQAPFSPGSQSLDPSSAVPVPGQGTQVDLTGRQGRPDSGGSFADTASRGRLDASTPAGGPTDPLQPDKNKKEEGKKEDEEKRRWRLIPQMFGNWLQAFVILASVIGEKAPENCSGLFCYLDSISEAHRVYGGQAWLRKNLRSALLHAEVVSEKLRKEVALGRMAGPFESPPFVDLVVSPLEVVPKKEAGKFRLIQHLSYPRVRKFRRMDTSLFRGFTVGELVSPSKKVVGGLLARDVLLLAGRVELWLRRSKVDQEGPSPLLVWIFGHSYVYWGAQRADVRSEGRQLGFDREEAVIRWLGFWGLVWRRVPKEINDGARLDKAPDILVLHVGGNDLGARPFRELIKYIKQDCLRLWVLYPGLTIVWSKIVPRKRWRNMRSLDKLNKARIKVNRAVSSFVARNGGVAVRHFELEKGEGAFWLADGVHLNAKFHTRKPKPLAVPLSRIPNISVIILYPECQRHYPVSRVVIILYPECQCHYPVPPVSVLRFCTPSVSVIIAYPSVSIIIPNPECQRHYPVPPVSVSLSCTLSVSVIILYPMCQCHYPVPRVSASLSCTPRVSVIILYPKCQRYYPVPECQCHYPVPRVSVSLSCTLSVSVIIPYPSVSITILYPECQRHYPVPRVSVSLPCTPIVSVIILFPEFLVEEYTDPGNIFELKLAGSGKGLDMWFEGDQSKRLPQGSELVGLER</sequence>
<feature type="region of interest" description="Disordered" evidence="1">
    <location>
        <begin position="34"/>
        <end position="119"/>
    </location>
</feature>
<gene>
    <name evidence="2" type="ORF">RIMI_LOCUS2663430</name>
</gene>
<evidence type="ECO:0000313" key="3">
    <source>
        <dbReference type="Proteomes" id="UP001176940"/>
    </source>
</evidence>
<dbReference type="Gene3D" id="3.40.50.1110">
    <property type="entry name" value="SGNH hydrolase"/>
    <property type="match status" value="1"/>
</dbReference>
<dbReference type="CDD" id="cd00229">
    <property type="entry name" value="SGNH_hydrolase"/>
    <property type="match status" value="1"/>
</dbReference>